<dbReference type="PANTHER" id="PTHR43236">
    <property type="entry name" value="ANTITOXIN HIGA1"/>
    <property type="match status" value="1"/>
</dbReference>
<dbReference type="InterPro" id="IPR001387">
    <property type="entry name" value="Cro/C1-type_HTH"/>
</dbReference>
<dbReference type="SMART" id="SM00530">
    <property type="entry name" value="HTH_XRE"/>
    <property type="match status" value="1"/>
</dbReference>
<evidence type="ECO:0000313" key="3">
    <source>
        <dbReference type="Proteomes" id="UP000822271"/>
    </source>
</evidence>
<dbReference type="SUPFAM" id="SSF47413">
    <property type="entry name" value="lambda repressor-like DNA-binding domains"/>
    <property type="match status" value="1"/>
</dbReference>
<dbReference type="InterPro" id="IPR052345">
    <property type="entry name" value="Rad_response_metalloprotease"/>
</dbReference>
<feature type="domain" description="HTH cro/C1-type" evidence="1">
    <location>
        <begin position="9"/>
        <end position="64"/>
    </location>
</feature>
<protein>
    <submittedName>
        <fullName evidence="2">XRE family transcriptional regulator</fullName>
    </submittedName>
</protein>
<gene>
    <name evidence="2" type="ORF">D7Y33_12520</name>
</gene>
<name>A0AAW3S4C6_STEMA</name>
<comment type="caution">
    <text evidence="2">The sequence shown here is derived from an EMBL/GenBank/DDBJ whole genome shotgun (WGS) entry which is preliminary data.</text>
</comment>
<sequence>MEPRTPGQLVTALLKEKGWTKRTLAIVLAVDESVITRIAADKKPITADLALGLEELFHVPAERFLALQKDYDLALARIAFQPSPERAMRAEIFGSLPISEMIKRGWLNVENPRDVAAVEAEVARFFDVKAIPDIEFMPHAAKRTQVAATATPAQLAWIHRVKSIAAEMLVPKYTPTTGKAAIERLKPLLRSAEEARKVPRILAEAGIRFVVVETLPSAKIDGVCTWLADDAPVVGMSMRFDRIDNFWFVLRHELEHVLRGDGKHTPALDVEMDGRTDATVAEEERAANLAASAFMVPPEKLAGFIARKSPLFSERDIVGFSALLGVHPGLVAGQLQHATGKYDRFRSHLVKIRSIVVPGASTDGWGDVAPLGQ</sequence>
<proteinExistence type="predicted"/>
<reference evidence="2" key="2">
    <citation type="journal article" date="2020" name="Front. Microbiol.">
        <title>Genetic Variants of the DSF Quorum Sensing System in Stenotrophomonas maltophilia Influence Virulence and Resistance Phenotypes Among Genotypically Diverse Clinical Isolates.</title>
        <authorList>
            <person name="Yero D."/>
            <person name="Huedo P."/>
            <person name="Conchillo-Sole O."/>
            <person name="Martinez-Servat S."/>
            <person name="Mamat U."/>
            <person name="Coves X."/>
            <person name="Llanas F."/>
            <person name="Roca I."/>
            <person name="Vila J."/>
            <person name="Schaible U.E."/>
            <person name="Daura X."/>
            <person name="Gibert I."/>
        </authorList>
    </citation>
    <scope>NUCLEOTIDE SEQUENCE</scope>
    <source>
        <strain evidence="2">OG156</strain>
    </source>
</reference>
<organism evidence="2 3">
    <name type="scientific">Stenotrophomonas maltophilia</name>
    <name type="common">Pseudomonas maltophilia</name>
    <name type="synonym">Xanthomonas maltophilia</name>
    <dbReference type="NCBI Taxonomy" id="40324"/>
    <lineage>
        <taxon>Bacteria</taxon>
        <taxon>Pseudomonadati</taxon>
        <taxon>Pseudomonadota</taxon>
        <taxon>Gammaproteobacteria</taxon>
        <taxon>Lysobacterales</taxon>
        <taxon>Lysobacteraceae</taxon>
        <taxon>Stenotrophomonas</taxon>
        <taxon>Stenotrophomonas maltophilia group</taxon>
    </lineage>
</organism>
<evidence type="ECO:0000313" key="2">
    <source>
        <dbReference type="EMBL" id="MBA0311815.1"/>
    </source>
</evidence>
<dbReference type="Gene3D" id="1.10.260.40">
    <property type="entry name" value="lambda repressor-like DNA-binding domains"/>
    <property type="match status" value="1"/>
</dbReference>
<accession>A0AAW3S4C6</accession>
<dbReference type="PANTHER" id="PTHR43236:SF1">
    <property type="entry name" value="BLL7220 PROTEIN"/>
    <property type="match status" value="1"/>
</dbReference>
<dbReference type="EMBL" id="RAUE01000020">
    <property type="protein sequence ID" value="MBA0311815.1"/>
    <property type="molecule type" value="Genomic_DNA"/>
</dbReference>
<dbReference type="RefSeq" id="WP_180849037.1">
    <property type="nucleotide sequence ID" value="NZ_RAUE01000020.1"/>
</dbReference>
<evidence type="ECO:0000259" key="1">
    <source>
        <dbReference type="SMART" id="SM00530"/>
    </source>
</evidence>
<dbReference type="GO" id="GO:0003677">
    <property type="term" value="F:DNA binding"/>
    <property type="evidence" value="ECO:0007669"/>
    <property type="project" value="InterPro"/>
</dbReference>
<dbReference type="AlphaFoldDB" id="A0AAW3S4C6"/>
<dbReference type="InterPro" id="IPR010982">
    <property type="entry name" value="Lambda_DNA-bd_dom_sf"/>
</dbReference>
<dbReference type="Proteomes" id="UP000822271">
    <property type="component" value="Unassembled WGS sequence"/>
</dbReference>
<reference evidence="2" key="1">
    <citation type="submission" date="2018-09" db="EMBL/GenBank/DDBJ databases">
        <authorList>
            <person name="Groschel M."/>
            <person name="Kohl T."/>
            <person name="Conchillo-Sole O."/>
            <person name="Mamat U."/>
            <person name="Yero D."/>
            <person name="Niemann S."/>
            <person name="Daura X."/>
            <person name="Gibert I."/>
        </authorList>
    </citation>
    <scope>NUCLEOTIDE SEQUENCE</scope>
    <source>
        <strain evidence="2">OG156</strain>
    </source>
</reference>